<dbReference type="GO" id="GO:0051879">
    <property type="term" value="F:Hsp90 protein binding"/>
    <property type="evidence" value="ECO:0007669"/>
    <property type="project" value="TreeGrafter"/>
</dbReference>
<dbReference type="Gene3D" id="1.25.40.10">
    <property type="entry name" value="Tetratricopeptide repeat domain"/>
    <property type="match status" value="1"/>
</dbReference>
<evidence type="ECO:0000313" key="7">
    <source>
        <dbReference type="EMBL" id="NDV30986.1"/>
    </source>
</evidence>
<dbReference type="Gene3D" id="1.25.10.10">
    <property type="entry name" value="Leucine-rich Repeat Variant"/>
    <property type="match status" value="1"/>
</dbReference>
<feature type="repeat" description="TPR" evidence="6">
    <location>
        <begin position="209"/>
        <end position="242"/>
    </location>
</feature>
<dbReference type="SUPFAM" id="SSF48371">
    <property type="entry name" value="ARM repeat"/>
    <property type="match status" value="1"/>
</dbReference>
<dbReference type="AlphaFoldDB" id="A0A6B2L205"/>
<evidence type="ECO:0000256" key="5">
    <source>
        <dbReference type="ARBA" id="ARBA00022803"/>
    </source>
</evidence>
<dbReference type="InterPro" id="IPR019734">
    <property type="entry name" value="TPR_rpt"/>
</dbReference>
<keyword evidence="5 6" id="KW-0802">TPR repeat</keyword>
<evidence type="ECO:0000256" key="6">
    <source>
        <dbReference type="PROSITE-ProRule" id="PRU00339"/>
    </source>
</evidence>
<dbReference type="PANTHER" id="PTHR22904">
    <property type="entry name" value="TPR REPEAT CONTAINING PROTEIN"/>
    <property type="match status" value="1"/>
</dbReference>
<accession>A0A6B2L205</accession>
<dbReference type="InterPro" id="IPR011989">
    <property type="entry name" value="ARM-like"/>
</dbReference>
<evidence type="ECO:0000256" key="4">
    <source>
        <dbReference type="ARBA" id="ARBA00022737"/>
    </source>
</evidence>
<dbReference type="PROSITE" id="PS50005">
    <property type="entry name" value="TPR"/>
    <property type="match status" value="2"/>
</dbReference>
<evidence type="ECO:0000256" key="3">
    <source>
        <dbReference type="ARBA" id="ARBA00020768"/>
    </source>
</evidence>
<keyword evidence="4" id="KW-0677">Repeat</keyword>
<dbReference type="PANTHER" id="PTHR22904:SF523">
    <property type="entry name" value="STRESS-INDUCED-PHOSPHOPROTEIN 1"/>
    <property type="match status" value="1"/>
</dbReference>
<protein>
    <recommendedName>
        <fullName evidence="3">Protein unc-45 homolog B</fullName>
    </recommendedName>
</protein>
<dbReference type="EMBL" id="GIBP01002017">
    <property type="protein sequence ID" value="NDV30986.1"/>
    <property type="molecule type" value="Transcribed_RNA"/>
</dbReference>
<dbReference type="Pfam" id="PF13414">
    <property type="entry name" value="TPR_11"/>
    <property type="match status" value="1"/>
</dbReference>
<dbReference type="InterPro" id="IPR000225">
    <property type="entry name" value="Armadillo"/>
</dbReference>
<evidence type="ECO:0000256" key="1">
    <source>
        <dbReference type="ARBA" id="ARBA00004161"/>
    </source>
</evidence>
<dbReference type="InterPro" id="IPR011990">
    <property type="entry name" value="TPR-like_helical_dom_sf"/>
</dbReference>
<dbReference type="InterPro" id="IPR016024">
    <property type="entry name" value="ARM-type_fold"/>
</dbReference>
<feature type="repeat" description="TPR" evidence="6">
    <location>
        <begin position="243"/>
        <end position="276"/>
    </location>
</feature>
<organism evidence="7">
    <name type="scientific">Arcella intermedia</name>
    <dbReference type="NCBI Taxonomy" id="1963864"/>
    <lineage>
        <taxon>Eukaryota</taxon>
        <taxon>Amoebozoa</taxon>
        <taxon>Tubulinea</taxon>
        <taxon>Elardia</taxon>
        <taxon>Arcellinida</taxon>
        <taxon>Sphaerothecina</taxon>
        <taxon>Arcellidae</taxon>
        <taxon>Arcella</taxon>
    </lineage>
</organism>
<comment type="subcellular location">
    <subcellularLocation>
        <location evidence="1">Cytoplasm</location>
        <location evidence="1">Myofibril</location>
        <location evidence="1">Sarcomere</location>
        <location evidence="1">A band</location>
    </subcellularLocation>
    <subcellularLocation>
        <location evidence="2">Cytoplasm</location>
        <location evidence="2">Myofibril</location>
        <location evidence="2">Sarcomere</location>
        <location evidence="2">Z line</location>
    </subcellularLocation>
</comment>
<evidence type="ECO:0000256" key="2">
    <source>
        <dbReference type="ARBA" id="ARBA00004216"/>
    </source>
</evidence>
<dbReference type="SUPFAM" id="SSF48452">
    <property type="entry name" value="TPR-like"/>
    <property type="match status" value="1"/>
</dbReference>
<proteinExistence type="predicted"/>
<name>A0A6B2L205_9EUKA</name>
<dbReference type="SMART" id="SM00028">
    <property type="entry name" value="TPR"/>
    <property type="match status" value="3"/>
</dbReference>
<dbReference type="Pfam" id="PF00514">
    <property type="entry name" value="Arm"/>
    <property type="match status" value="1"/>
</dbReference>
<sequence length="509" mass="57785">MEDNHPQLLTRNILSNCVKLIKHPHIEDETRAQLTLFMANLSCYGDCGKVIIDEGVIEPILDVLDSGNEEYQRLATLALANLSVCMNSIPKITANPKVVKTLVDLCFSQNFHIPKQVCRVLHSIATYPTGLFWNCLKEAGAIDGLNHIIETFTEDEGAFSLRELAKITLTHLKGKTYMIIPPKNIKLAMDINELIQASTSKVSPNPAKALLEKNKGNEYFFSKNYKDAIISYTNALEHDPSNHTIYSNRAAAYMHLDQYQLALKDAEKCLNLVPEFVKAHFRRGKALLGLELFSEAVDALSLALKLKKNNREIREALQFALLRKKDRGNNPLPAHYHRLSILEILKELYNSDVYVNSLKPQFDYDQNYQPSPMVSNLLTHLFNHLKKCYSSEIDEYSHSVLLGVTDPSKIEQATESICMQIHNWSVEVDLNQLMLIPGIPKLLFETEYIANHIRETKTKEDEKEESGEFAIDLSCQQFGIFVCSILSRLVLQGHSKYGLRSLKRLILII</sequence>
<reference evidence="7" key="1">
    <citation type="journal article" date="2020" name="J. Eukaryot. Microbiol.">
        <title>De novo Sequencing, Assembly and Annotation of the Transcriptome for the Free-Living Testate Amoeba Arcella intermedia.</title>
        <authorList>
            <person name="Ribeiro G.M."/>
            <person name="Porfirio-Sousa A.L."/>
            <person name="Maurer-Alcala X.X."/>
            <person name="Katz L.A."/>
            <person name="Lahr D.J.G."/>
        </authorList>
    </citation>
    <scope>NUCLEOTIDE SEQUENCE</scope>
</reference>